<gene>
    <name evidence="3" type="ORF">BJX67DRAFT_347500</name>
</gene>
<dbReference type="PANTHER" id="PTHR43669:SF4">
    <property type="entry name" value="SHORT-CHAIN DEHYDROGENASE"/>
    <property type="match status" value="1"/>
</dbReference>
<evidence type="ECO:0000313" key="3">
    <source>
        <dbReference type="EMBL" id="KAL2869511.1"/>
    </source>
</evidence>
<keyword evidence="2" id="KW-0560">Oxidoreductase</keyword>
<evidence type="ECO:0000313" key="4">
    <source>
        <dbReference type="Proteomes" id="UP001610432"/>
    </source>
</evidence>
<evidence type="ECO:0000256" key="2">
    <source>
        <dbReference type="ARBA" id="ARBA00023002"/>
    </source>
</evidence>
<dbReference type="PANTHER" id="PTHR43669">
    <property type="entry name" value="5-KETO-D-GLUCONATE 5-REDUCTASE"/>
    <property type="match status" value="1"/>
</dbReference>
<protein>
    <recommendedName>
        <fullName evidence="5">NAD(P)-binding protein</fullName>
    </recommendedName>
</protein>
<dbReference type="Proteomes" id="UP001610432">
    <property type="component" value="Unassembled WGS sequence"/>
</dbReference>
<name>A0ABR4LYA8_9EURO</name>
<dbReference type="Gene3D" id="3.40.50.720">
    <property type="entry name" value="NAD(P)-binding Rossmann-like Domain"/>
    <property type="match status" value="1"/>
</dbReference>
<keyword evidence="4" id="KW-1185">Reference proteome</keyword>
<reference evidence="3 4" key="1">
    <citation type="submission" date="2024-07" db="EMBL/GenBank/DDBJ databases">
        <title>Section-level genome sequencing and comparative genomics of Aspergillus sections Usti and Cavernicolus.</title>
        <authorList>
            <consortium name="Lawrence Berkeley National Laboratory"/>
            <person name="Nybo J.L."/>
            <person name="Vesth T.C."/>
            <person name="Theobald S."/>
            <person name="Frisvad J.C."/>
            <person name="Larsen T.O."/>
            <person name="Kjaerboelling I."/>
            <person name="Rothschild-Mancinelli K."/>
            <person name="Lyhne E.K."/>
            <person name="Kogle M.E."/>
            <person name="Barry K."/>
            <person name="Clum A."/>
            <person name="Na H."/>
            <person name="Ledsgaard L."/>
            <person name="Lin J."/>
            <person name="Lipzen A."/>
            <person name="Kuo A."/>
            <person name="Riley R."/>
            <person name="Mondo S."/>
            <person name="Labutti K."/>
            <person name="Haridas S."/>
            <person name="Pangalinan J."/>
            <person name="Salamov A.A."/>
            <person name="Simmons B.A."/>
            <person name="Magnuson J.K."/>
            <person name="Chen J."/>
            <person name="Drula E."/>
            <person name="Henrissat B."/>
            <person name="Wiebenga A."/>
            <person name="Lubbers R.J."/>
            <person name="Gomes A.C."/>
            <person name="Macurrencykelacurrency M.R."/>
            <person name="Stajich J."/>
            <person name="Grigoriev I.V."/>
            <person name="Mortensen U.H."/>
            <person name="De Vries R.P."/>
            <person name="Baker S.E."/>
            <person name="Andersen M.R."/>
        </authorList>
    </citation>
    <scope>NUCLEOTIDE SEQUENCE [LARGE SCALE GENOMIC DNA]</scope>
    <source>
        <strain evidence="3 4">CBS 449.75</strain>
    </source>
</reference>
<dbReference type="EMBL" id="JBFXLQ010000009">
    <property type="protein sequence ID" value="KAL2869511.1"/>
    <property type="molecule type" value="Genomic_DNA"/>
</dbReference>
<dbReference type="InterPro" id="IPR036291">
    <property type="entry name" value="NAD(P)-bd_dom_sf"/>
</dbReference>
<dbReference type="GeneID" id="98143614"/>
<comment type="similarity">
    <text evidence="1">Belongs to the short-chain dehydrogenases/reductases (SDR) family.</text>
</comment>
<evidence type="ECO:0008006" key="5">
    <source>
        <dbReference type="Google" id="ProtNLM"/>
    </source>
</evidence>
<sequence>MTTPVALILGAGPRVGGSVAAKLASKGYSVAIASRSGTGNRTSEGYLSLQADFAKPETVPALFDAVKTAFQAAPSVVVYNAASLTPPPDAASILSIPVERVTSDLNINTVSPYVAAQQAVQAWEGAGLPASTKKTFIYTGNILNVEVRPVGLMLNLGVGKSASAYWLGAADASYAARGYRFFYADERAADGKSIGQALDGPAHAEFFAQLVEHEEGIPWHATFVKGKGYVKF</sequence>
<dbReference type="SUPFAM" id="SSF51735">
    <property type="entry name" value="NAD(P)-binding Rossmann-fold domains"/>
    <property type="match status" value="1"/>
</dbReference>
<proteinExistence type="inferred from homology"/>
<evidence type="ECO:0000256" key="1">
    <source>
        <dbReference type="ARBA" id="ARBA00006484"/>
    </source>
</evidence>
<dbReference type="RefSeq" id="XP_070888490.1">
    <property type="nucleotide sequence ID" value="XM_071028542.1"/>
</dbReference>
<organism evidence="3 4">
    <name type="scientific">Aspergillus lucknowensis</name>
    <dbReference type="NCBI Taxonomy" id="176173"/>
    <lineage>
        <taxon>Eukaryota</taxon>
        <taxon>Fungi</taxon>
        <taxon>Dikarya</taxon>
        <taxon>Ascomycota</taxon>
        <taxon>Pezizomycotina</taxon>
        <taxon>Eurotiomycetes</taxon>
        <taxon>Eurotiomycetidae</taxon>
        <taxon>Eurotiales</taxon>
        <taxon>Aspergillaceae</taxon>
        <taxon>Aspergillus</taxon>
        <taxon>Aspergillus subgen. Nidulantes</taxon>
    </lineage>
</organism>
<comment type="caution">
    <text evidence="3">The sequence shown here is derived from an EMBL/GenBank/DDBJ whole genome shotgun (WGS) entry which is preliminary data.</text>
</comment>
<accession>A0ABR4LYA8</accession>